<proteinExistence type="predicted"/>
<dbReference type="EMBL" id="KL596738">
    <property type="protein sequence ID" value="KER26792.1"/>
    <property type="molecule type" value="Genomic_DNA"/>
</dbReference>
<accession>A0A074ZM07</accession>
<dbReference type="Proteomes" id="UP000054324">
    <property type="component" value="Unassembled WGS sequence"/>
</dbReference>
<evidence type="ECO:0000313" key="2">
    <source>
        <dbReference type="Proteomes" id="UP000054324"/>
    </source>
</evidence>
<gene>
    <name evidence="1" type="ORF">T265_06006</name>
</gene>
<dbReference type="RefSeq" id="XP_009169429.1">
    <property type="nucleotide sequence ID" value="XM_009171165.1"/>
</dbReference>
<dbReference type="AlphaFoldDB" id="A0A074ZM07"/>
<keyword evidence="2" id="KW-1185">Reference proteome</keyword>
<organism evidence="1 2">
    <name type="scientific">Opisthorchis viverrini</name>
    <name type="common">Southeast Asian liver fluke</name>
    <dbReference type="NCBI Taxonomy" id="6198"/>
    <lineage>
        <taxon>Eukaryota</taxon>
        <taxon>Metazoa</taxon>
        <taxon>Spiralia</taxon>
        <taxon>Lophotrochozoa</taxon>
        <taxon>Platyhelminthes</taxon>
        <taxon>Trematoda</taxon>
        <taxon>Digenea</taxon>
        <taxon>Opisthorchiida</taxon>
        <taxon>Opisthorchiata</taxon>
        <taxon>Opisthorchiidae</taxon>
        <taxon>Opisthorchis</taxon>
    </lineage>
</organism>
<dbReference type="KEGG" id="ovi:T265_06006"/>
<evidence type="ECO:0000313" key="1">
    <source>
        <dbReference type="EMBL" id="KER26792.1"/>
    </source>
</evidence>
<sequence length="100" mass="11799">MEEARSDRRLFQLIRANWPRKQSVSETSKDEKGETIFNKQERIDRLRAYNFWRTTHQQFPSGLMGSTDTQAHDCFKNMTPRLEIFSYILHLTLGSAAQFS</sequence>
<protein>
    <submittedName>
        <fullName evidence="1">Uncharacterized protein</fullName>
    </submittedName>
</protein>
<name>A0A074ZM07_OPIVI</name>
<dbReference type="CTD" id="20320188"/>
<reference evidence="1 2" key="1">
    <citation type="submission" date="2013-11" db="EMBL/GenBank/DDBJ databases">
        <title>Opisthorchis viverrini - life in the bile duct.</title>
        <authorList>
            <person name="Young N.D."/>
            <person name="Nagarajan N."/>
            <person name="Lin S.J."/>
            <person name="Korhonen P.K."/>
            <person name="Jex A.R."/>
            <person name="Hall R.S."/>
            <person name="Safavi-Hemami H."/>
            <person name="Kaewkong W."/>
            <person name="Bertrand D."/>
            <person name="Gao S."/>
            <person name="Seet Q."/>
            <person name="Wongkham S."/>
            <person name="Teh B.T."/>
            <person name="Wongkham C."/>
            <person name="Intapan P.M."/>
            <person name="Maleewong W."/>
            <person name="Yang X."/>
            <person name="Hu M."/>
            <person name="Wang Z."/>
            <person name="Hofmann A."/>
            <person name="Sternberg P.W."/>
            <person name="Tan P."/>
            <person name="Wang J."/>
            <person name="Gasser R.B."/>
        </authorList>
    </citation>
    <scope>NUCLEOTIDE SEQUENCE [LARGE SCALE GENOMIC DNA]</scope>
</reference>
<dbReference type="GeneID" id="20320188"/>